<feature type="compositionally biased region" description="Basic and acidic residues" evidence="3">
    <location>
        <begin position="160"/>
        <end position="170"/>
    </location>
</feature>
<gene>
    <name evidence="5" type="ORF">COCON_G00037610</name>
</gene>
<feature type="compositionally biased region" description="Polar residues" evidence="3">
    <location>
        <begin position="688"/>
        <end position="706"/>
    </location>
</feature>
<evidence type="ECO:0000256" key="2">
    <source>
        <dbReference type="SAM" id="Coils"/>
    </source>
</evidence>
<comment type="caution">
    <text evidence="5">The sequence shown here is derived from an EMBL/GenBank/DDBJ whole genome shotgun (WGS) entry which is preliminary data.</text>
</comment>
<feature type="region of interest" description="Disordered" evidence="3">
    <location>
        <begin position="686"/>
        <end position="706"/>
    </location>
</feature>
<feature type="coiled-coil region" evidence="2">
    <location>
        <begin position="630"/>
        <end position="678"/>
    </location>
</feature>
<feature type="coiled-coil region" evidence="2">
    <location>
        <begin position="498"/>
        <end position="549"/>
    </location>
</feature>
<dbReference type="OrthoDB" id="264785at2759"/>
<dbReference type="InterPro" id="IPR049270">
    <property type="entry name" value="CFAP58_CC"/>
</dbReference>
<dbReference type="Pfam" id="PF21771">
    <property type="entry name" value="CFAP58_CC"/>
    <property type="match status" value="1"/>
</dbReference>
<keyword evidence="1 2" id="KW-0175">Coiled coil</keyword>
<feature type="coiled-coil region" evidence="2">
    <location>
        <begin position="358"/>
        <end position="434"/>
    </location>
</feature>
<evidence type="ECO:0000256" key="1">
    <source>
        <dbReference type="ARBA" id="ARBA00023054"/>
    </source>
</evidence>
<reference evidence="5" key="1">
    <citation type="journal article" date="2023" name="Science">
        <title>Genome structures resolve the early diversification of teleost fishes.</title>
        <authorList>
            <person name="Parey E."/>
            <person name="Louis A."/>
            <person name="Montfort J."/>
            <person name="Bouchez O."/>
            <person name="Roques C."/>
            <person name="Iampietro C."/>
            <person name="Lluch J."/>
            <person name="Castinel A."/>
            <person name="Donnadieu C."/>
            <person name="Desvignes T."/>
            <person name="Floi Bucao C."/>
            <person name="Jouanno E."/>
            <person name="Wen M."/>
            <person name="Mejri S."/>
            <person name="Dirks R."/>
            <person name="Jansen H."/>
            <person name="Henkel C."/>
            <person name="Chen W.J."/>
            <person name="Zahm M."/>
            <person name="Cabau C."/>
            <person name="Klopp C."/>
            <person name="Thompson A.W."/>
            <person name="Robinson-Rechavi M."/>
            <person name="Braasch I."/>
            <person name="Lecointre G."/>
            <person name="Bobe J."/>
            <person name="Postlethwait J.H."/>
            <person name="Berthelot C."/>
            <person name="Roest Crollius H."/>
            <person name="Guiguen Y."/>
        </authorList>
    </citation>
    <scope>NUCLEOTIDE SEQUENCE</scope>
    <source>
        <strain evidence="5">Concon-B</strain>
    </source>
</reference>
<accession>A0A9Q1I7T2</accession>
<dbReference type="PANTHER" id="PTHR32083:SF0">
    <property type="entry name" value="CILIA AND FLAGELLA-ASSOCIATED PROTEIN 58"/>
    <property type="match status" value="1"/>
</dbReference>
<protein>
    <recommendedName>
        <fullName evidence="4">Cilia- and flagella-associated protein 58 central coiled coil domain-containing protein</fullName>
    </recommendedName>
</protein>
<feature type="region of interest" description="Disordered" evidence="3">
    <location>
        <begin position="1"/>
        <end position="21"/>
    </location>
</feature>
<evidence type="ECO:0000313" key="6">
    <source>
        <dbReference type="Proteomes" id="UP001152803"/>
    </source>
</evidence>
<feature type="region of interest" description="Disordered" evidence="3">
    <location>
        <begin position="148"/>
        <end position="170"/>
    </location>
</feature>
<dbReference type="AlphaFoldDB" id="A0A9Q1I7T2"/>
<evidence type="ECO:0000256" key="3">
    <source>
        <dbReference type="SAM" id="MobiDB-lite"/>
    </source>
</evidence>
<dbReference type="GO" id="GO:0005856">
    <property type="term" value="C:cytoskeleton"/>
    <property type="evidence" value="ECO:0007669"/>
    <property type="project" value="TreeGrafter"/>
</dbReference>
<dbReference type="Proteomes" id="UP001152803">
    <property type="component" value="Unassembled WGS sequence"/>
</dbReference>
<name>A0A9Q1I7T2_CONCO</name>
<keyword evidence="6" id="KW-1185">Reference proteome</keyword>
<feature type="domain" description="Cilia- and flagella-associated protein 58 central coiled coil" evidence="4">
    <location>
        <begin position="221"/>
        <end position="522"/>
    </location>
</feature>
<sequence length="751" mass="88492">MSEKNVSNPGGDRKTTETGEETFQEFVRLTKATSDHQEMELQQEKAMEAITKLQKDRQACQDECSSTTLRKEKAEQELQQLHREEDEKHQAIRELSAKCEQSQEEQLRLQEKLQADRTVMEAVRKNLEDRLAKNAQLALENEQTAQRVEHLSLENQQRTSDLKTSEEETETVRQEISRLELMKENNQKKLHQLEDLKMESEHQRDMLKSQTAGLETEIEFNQKQMKIDNKAIRELMREKDILNKNLITASTVAKKQLCVVKLHEQSKKNLEQEIKSYKDEARKQLKIIAQHEKERDHYISEADSILDEVHHITEETRERKVEIFEYRKKIGDVEKEVKHQQHLYEAVRSDKTIYSKQLNEMQGEMSEMKTQLKMMQCDADQLKEELHEKGSAFEKETLELLNVEDENTRLKVDLDKLKEQVHETKHVIEAQEAEESKLLKVLDDTDTQLVTQRKQLSQVIRERDHLGRQLVERDKELESLYMRMKIQQDVMSKREMLYNEMSDKTQVLKDDIKKLAKEKKIVDKEVSNIEDLRREVNHLQKDLLQEQMMCKVLEEDIQIPKNVHRWRNLKICDPATYELHQKIHHLQKCLSTTSKQVEETEVLLQQRQKSYVQLKQDLARQPGPEVAEKIKNYQQTLRDKKTQLRELRSNLDIYRSQKKELNKKIDFLDRELGKVKKEYIAKKRRELQSSTSQKKNKAPSSQNVVSVQDSASLHLTNIASDNSIRIGLEACGPLNAMKLLVCSHQQPLRYS</sequence>
<evidence type="ECO:0000313" key="5">
    <source>
        <dbReference type="EMBL" id="KAJ8284911.1"/>
    </source>
</evidence>
<organism evidence="5 6">
    <name type="scientific">Conger conger</name>
    <name type="common">Conger eel</name>
    <name type="synonym">Muraena conger</name>
    <dbReference type="NCBI Taxonomy" id="82655"/>
    <lineage>
        <taxon>Eukaryota</taxon>
        <taxon>Metazoa</taxon>
        <taxon>Chordata</taxon>
        <taxon>Craniata</taxon>
        <taxon>Vertebrata</taxon>
        <taxon>Euteleostomi</taxon>
        <taxon>Actinopterygii</taxon>
        <taxon>Neopterygii</taxon>
        <taxon>Teleostei</taxon>
        <taxon>Anguilliformes</taxon>
        <taxon>Congridae</taxon>
        <taxon>Conger</taxon>
    </lineage>
</organism>
<evidence type="ECO:0000259" key="4">
    <source>
        <dbReference type="Pfam" id="PF21771"/>
    </source>
</evidence>
<proteinExistence type="predicted"/>
<dbReference type="EMBL" id="JAFJMO010000002">
    <property type="protein sequence ID" value="KAJ8284911.1"/>
    <property type="molecule type" value="Genomic_DNA"/>
</dbReference>
<dbReference type="PANTHER" id="PTHR32083">
    <property type="entry name" value="CILIA AND FLAGELLA-ASSOCIATED PROTEIN 58-RELATED"/>
    <property type="match status" value="1"/>
</dbReference>